<protein>
    <submittedName>
        <fullName evidence="2">Uncharacterized protein</fullName>
    </submittedName>
</protein>
<gene>
    <name evidence="2" type="ORF">EUAN_19140</name>
</gene>
<organism evidence="2 3">
    <name type="scientific">Andreesenia angusta</name>
    <dbReference type="NCBI Taxonomy" id="39480"/>
    <lineage>
        <taxon>Bacteria</taxon>
        <taxon>Bacillati</taxon>
        <taxon>Bacillota</taxon>
        <taxon>Tissierellia</taxon>
        <taxon>Tissierellales</taxon>
        <taxon>Gottschalkiaceae</taxon>
        <taxon>Andreesenia</taxon>
    </lineage>
</organism>
<comment type="caution">
    <text evidence="2">The sequence shown here is derived from an EMBL/GenBank/DDBJ whole genome shotgun (WGS) entry which is preliminary data.</text>
</comment>
<keyword evidence="1" id="KW-0472">Membrane</keyword>
<feature type="transmembrane region" description="Helical" evidence="1">
    <location>
        <begin position="15"/>
        <end position="34"/>
    </location>
</feature>
<dbReference type="Proteomes" id="UP000180254">
    <property type="component" value="Unassembled WGS sequence"/>
</dbReference>
<dbReference type="EMBL" id="MKIE01000008">
    <property type="protein sequence ID" value="OHW61735.1"/>
    <property type="molecule type" value="Genomic_DNA"/>
</dbReference>
<keyword evidence="1" id="KW-1133">Transmembrane helix</keyword>
<accession>A0A1S1V5N9</accession>
<evidence type="ECO:0000256" key="1">
    <source>
        <dbReference type="SAM" id="Phobius"/>
    </source>
</evidence>
<dbReference type="AlphaFoldDB" id="A0A1S1V5N9"/>
<proteinExistence type="predicted"/>
<keyword evidence="1" id="KW-0812">Transmembrane</keyword>
<dbReference type="RefSeq" id="WP_169817372.1">
    <property type="nucleotide sequence ID" value="NZ_MKIE01000008.1"/>
</dbReference>
<evidence type="ECO:0000313" key="2">
    <source>
        <dbReference type="EMBL" id="OHW61735.1"/>
    </source>
</evidence>
<evidence type="ECO:0000313" key="3">
    <source>
        <dbReference type="Proteomes" id="UP000180254"/>
    </source>
</evidence>
<reference evidence="2 3" key="1">
    <citation type="submission" date="2016-09" db="EMBL/GenBank/DDBJ databases">
        <title>Genome sequence of Eubacterium angustum.</title>
        <authorList>
            <person name="Poehlein A."/>
            <person name="Daniel R."/>
        </authorList>
    </citation>
    <scope>NUCLEOTIDE SEQUENCE [LARGE SCALE GENOMIC DNA]</scope>
    <source>
        <strain evidence="2 3">DSM 1989</strain>
    </source>
</reference>
<sequence>MKELINKFIENQTSYYLYFFSWGYYFFSAGALSYKKISGNTTDGSIDGIYAYV</sequence>
<keyword evidence="3" id="KW-1185">Reference proteome</keyword>
<name>A0A1S1V5N9_9FIRM</name>
<dbReference type="STRING" id="39480.EUAN_19140"/>